<evidence type="ECO:0000313" key="1">
    <source>
        <dbReference type="Proteomes" id="UP000887580"/>
    </source>
</evidence>
<name>A0AC35G223_9BILA</name>
<organism evidence="1 2">
    <name type="scientific">Panagrolaimus sp. PS1159</name>
    <dbReference type="NCBI Taxonomy" id="55785"/>
    <lineage>
        <taxon>Eukaryota</taxon>
        <taxon>Metazoa</taxon>
        <taxon>Ecdysozoa</taxon>
        <taxon>Nematoda</taxon>
        <taxon>Chromadorea</taxon>
        <taxon>Rhabditida</taxon>
        <taxon>Tylenchina</taxon>
        <taxon>Panagrolaimomorpha</taxon>
        <taxon>Panagrolaimoidea</taxon>
        <taxon>Panagrolaimidae</taxon>
        <taxon>Panagrolaimus</taxon>
    </lineage>
</organism>
<reference evidence="2" key="1">
    <citation type="submission" date="2022-11" db="UniProtKB">
        <authorList>
            <consortium name="WormBaseParasite"/>
        </authorList>
    </citation>
    <scope>IDENTIFICATION</scope>
</reference>
<dbReference type="WBParaSite" id="PS1159_v2.g23317.t1">
    <property type="protein sequence ID" value="PS1159_v2.g23317.t1"/>
    <property type="gene ID" value="PS1159_v2.g23317"/>
</dbReference>
<proteinExistence type="predicted"/>
<protein>
    <submittedName>
        <fullName evidence="2">Nudix hydrolase domain-containing protein</fullName>
    </submittedName>
</protein>
<evidence type="ECO:0000313" key="2">
    <source>
        <dbReference type="WBParaSite" id="PS1159_v2.g23317.t1"/>
    </source>
</evidence>
<dbReference type="Proteomes" id="UP000887580">
    <property type="component" value="Unplaced"/>
</dbReference>
<sequence length="243" mass="27792">MAAKTIDELSEELYNAVKCCEQKETIYSNLLHLHQPEVVATAAVLIVLDYRDNDWHVLLNVRSMNLRRHPGEVCFPGGMREIADTTCIDTALREAYEEIGLPSSSIRIITALRPFLGRHLIMLYPVLAIQTAPFIPFTGDEVDKVFYSPLKVFLESEKHSSFFYLENFQLHSFELESNTYGLTAFICIIISMCVYNKFPEFEMTILKDFSKSPRETAAEIAEKVWKIKPALVPHEQKTAPSRL</sequence>
<accession>A0AC35G223</accession>